<dbReference type="Pfam" id="PF04199">
    <property type="entry name" value="Cyclase"/>
    <property type="match status" value="1"/>
</dbReference>
<sequence length="292" mass="30686">MSEQQFPSNWGRWGADDQLGTLNLIDENARTRAAAEVQTARHVSLSRVTKPISLTTGLGPVGSEVVMPAAVMQVVNFMGAHPLALTDSLFINTHNAALTHVDSVAHMPVDGLVYPGVPVADAVTPVGVRHGSADPFSAGVVTRGVLLDLAPEAGAQIDAGARVSAADLDAALERTGVSLEPGDAVAVRGGWDTNLPMHEPVPGLDLSAVKWLDRHGVSFYVGDIADPHPFALPLAAHQVALARLGLPLVDAANLEEIAQVCRELERWSFMLVLAPPRITGTTGLLVNPIAIF</sequence>
<dbReference type="PANTHER" id="PTHR34861:SF10">
    <property type="entry name" value="CYCLASE"/>
    <property type="match status" value="1"/>
</dbReference>
<accession>A0A917EVL8</accession>
<dbReference type="GO" id="GO:0019441">
    <property type="term" value="P:L-tryptophan catabolic process to kynurenine"/>
    <property type="evidence" value="ECO:0007669"/>
    <property type="project" value="InterPro"/>
</dbReference>
<gene>
    <name evidence="1" type="ORF">GCM10011399_15510</name>
</gene>
<dbReference type="PANTHER" id="PTHR34861">
    <property type="match status" value="1"/>
</dbReference>
<proteinExistence type="predicted"/>
<organism evidence="1 2">
    <name type="scientific">Subtercola lobariae</name>
    <dbReference type="NCBI Taxonomy" id="1588641"/>
    <lineage>
        <taxon>Bacteria</taxon>
        <taxon>Bacillati</taxon>
        <taxon>Actinomycetota</taxon>
        <taxon>Actinomycetes</taxon>
        <taxon>Micrococcales</taxon>
        <taxon>Microbacteriaceae</taxon>
        <taxon>Subtercola</taxon>
    </lineage>
</organism>
<evidence type="ECO:0000313" key="2">
    <source>
        <dbReference type="Proteomes" id="UP000598775"/>
    </source>
</evidence>
<dbReference type="Proteomes" id="UP000598775">
    <property type="component" value="Unassembled WGS sequence"/>
</dbReference>
<dbReference type="AlphaFoldDB" id="A0A917EVL8"/>
<dbReference type="EMBL" id="BMGP01000002">
    <property type="protein sequence ID" value="GGF22765.1"/>
    <property type="molecule type" value="Genomic_DNA"/>
</dbReference>
<keyword evidence="2" id="KW-1185">Reference proteome</keyword>
<evidence type="ECO:0000313" key="1">
    <source>
        <dbReference type="EMBL" id="GGF22765.1"/>
    </source>
</evidence>
<dbReference type="InterPro" id="IPR037175">
    <property type="entry name" value="KFase_sf"/>
</dbReference>
<dbReference type="GO" id="GO:0004061">
    <property type="term" value="F:arylformamidase activity"/>
    <property type="evidence" value="ECO:0007669"/>
    <property type="project" value="InterPro"/>
</dbReference>
<dbReference type="RefSeq" id="WP_188676163.1">
    <property type="nucleotide sequence ID" value="NZ_BMGP01000002.1"/>
</dbReference>
<dbReference type="InterPro" id="IPR007325">
    <property type="entry name" value="KFase/CYL"/>
</dbReference>
<dbReference type="Gene3D" id="3.50.30.50">
    <property type="entry name" value="Putative cyclase"/>
    <property type="match status" value="1"/>
</dbReference>
<name>A0A917EVL8_9MICO</name>
<comment type="caution">
    <text evidence="1">The sequence shown here is derived from an EMBL/GenBank/DDBJ whole genome shotgun (WGS) entry which is preliminary data.</text>
</comment>
<protein>
    <submittedName>
        <fullName evidence="1">Cyclase</fullName>
    </submittedName>
</protein>
<reference evidence="1 2" key="1">
    <citation type="journal article" date="2014" name="Int. J. Syst. Evol. Microbiol.">
        <title>Complete genome sequence of Corynebacterium casei LMG S-19264T (=DSM 44701T), isolated from a smear-ripened cheese.</title>
        <authorList>
            <consortium name="US DOE Joint Genome Institute (JGI-PGF)"/>
            <person name="Walter F."/>
            <person name="Albersmeier A."/>
            <person name="Kalinowski J."/>
            <person name="Ruckert C."/>
        </authorList>
    </citation>
    <scope>NUCLEOTIDE SEQUENCE [LARGE SCALE GENOMIC DNA]</scope>
    <source>
        <strain evidence="1 2">CGMCC 1.12976</strain>
    </source>
</reference>
<dbReference type="SUPFAM" id="SSF102198">
    <property type="entry name" value="Putative cyclase"/>
    <property type="match status" value="1"/>
</dbReference>